<dbReference type="PANTHER" id="PTHR14241">
    <property type="entry name" value="INTERFERON-INDUCED PROTEIN 44"/>
    <property type="match status" value="1"/>
</dbReference>
<dbReference type="InterPro" id="IPR027417">
    <property type="entry name" value="P-loop_NTPase"/>
</dbReference>
<proteinExistence type="predicted"/>
<dbReference type="PANTHER" id="PTHR14241:SF1">
    <property type="entry name" value="INTERFERON-INDUCED PROTEIN 44-RELATED"/>
    <property type="match status" value="1"/>
</dbReference>
<dbReference type="GO" id="GO:0006955">
    <property type="term" value="P:immune response"/>
    <property type="evidence" value="ECO:0007669"/>
    <property type="project" value="TreeGrafter"/>
</dbReference>
<dbReference type="Gene3D" id="3.40.50.300">
    <property type="entry name" value="P-loop containing nucleotide triphosphate hydrolases"/>
    <property type="match status" value="1"/>
</dbReference>
<dbReference type="SUPFAM" id="SSF52540">
    <property type="entry name" value="P-loop containing nucleoside triphosphate hydrolases"/>
    <property type="match status" value="1"/>
</dbReference>
<dbReference type="GO" id="GO:0005525">
    <property type="term" value="F:GTP binding"/>
    <property type="evidence" value="ECO:0007669"/>
    <property type="project" value="InterPro"/>
</dbReference>
<protein>
    <recommendedName>
        <fullName evidence="2">G domain-containing protein</fullName>
    </recommendedName>
</protein>
<evidence type="ECO:0000256" key="1">
    <source>
        <dbReference type="SAM" id="MobiDB-lite"/>
    </source>
</evidence>
<evidence type="ECO:0000313" key="4">
    <source>
        <dbReference type="Proteomes" id="UP001221898"/>
    </source>
</evidence>
<dbReference type="InterPro" id="IPR006073">
    <property type="entry name" value="GTP-bd"/>
</dbReference>
<sequence length="292" mass="32628">MGNKGTKQPPPKPDFDKPWRNMTWTDRKDTVEELRKFKPGNTKLETLKILLVGSPGAGKSSFINSINNIFQGHITTEAIADDIGGLNFTKIYKTFYIEDRSSPGSKSSFAFIDTMGLNGSGGITLDVIKALRGHVKEGYKFNVATPLSEGDPHYNKSPRLGDQVHCLVTVVAADQVSIMDSKVVEKLRELRLTASDIGIPQVVLLTKVDIACELVKEDLKKVYTSKYVKEQMQKCSSKLGMPMNCILPVMNYHNEIDLQNDLDELLLKALKQIVNFADDYVRKLPCKNENVF</sequence>
<gene>
    <name evidence="3" type="ORF">AAFF_G00398310</name>
</gene>
<comment type="caution">
    <text evidence="3">The sequence shown here is derived from an EMBL/GenBank/DDBJ whole genome shotgun (WGS) entry which is preliminary data.</text>
</comment>
<dbReference type="Proteomes" id="UP001221898">
    <property type="component" value="Unassembled WGS sequence"/>
</dbReference>
<accession>A0AAD7WKE2</accession>
<name>A0AAD7WKE2_9TELE</name>
<keyword evidence="4" id="KW-1185">Reference proteome</keyword>
<dbReference type="AlphaFoldDB" id="A0AAD7WKE2"/>
<feature type="domain" description="G" evidence="2">
    <location>
        <begin position="48"/>
        <end position="128"/>
    </location>
</feature>
<dbReference type="EMBL" id="JAINUG010000078">
    <property type="protein sequence ID" value="KAJ8400137.1"/>
    <property type="molecule type" value="Genomic_DNA"/>
</dbReference>
<dbReference type="Pfam" id="PF01926">
    <property type="entry name" value="MMR_HSR1"/>
    <property type="match status" value="1"/>
</dbReference>
<reference evidence="3" key="1">
    <citation type="journal article" date="2023" name="Science">
        <title>Genome structures resolve the early diversification of teleost fishes.</title>
        <authorList>
            <person name="Parey E."/>
            <person name="Louis A."/>
            <person name="Montfort J."/>
            <person name="Bouchez O."/>
            <person name="Roques C."/>
            <person name="Iampietro C."/>
            <person name="Lluch J."/>
            <person name="Castinel A."/>
            <person name="Donnadieu C."/>
            <person name="Desvignes T."/>
            <person name="Floi Bucao C."/>
            <person name="Jouanno E."/>
            <person name="Wen M."/>
            <person name="Mejri S."/>
            <person name="Dirks R."/>
            <person name="Jansen H."/>
            <person name="Henkel C."/>
            <person name="Chen W.J."/>
            <person name="Zahm M."/>
            <person name="Cabau C."/>
            <person name="Klopp C."/>
            <person name="Thompson A.W."/>
            <person name="Robinson-Rechavi M."/>
            <person name="Braasch I."/>
            <person name="Lecointre G."/>
            <person name="Bobe J."/>
            <person name="Postlethwait J.H."/>
            <person name="Berthelot C."/>
            <person name="Roest Crollius H."/>
            <person name="Guiguen Y."/>
        </authorList>
    </citation>
    <scope>NUCLEOTIDE SEQUENCE</scope>
    <source>
        <strain evidence="3">NC1722</strain>
    </source>
</reference>
<evidence type="ECO:0000313" key="3">
    <source>
        <dbReference type="EMBL" id="KAJ8400137.1"/>
    </source>
</evidence>
<feature type="region of interest" description="Disordered" evidence="1">
    <location>
        <begin position="1"/>
        <end position="20"/>
    </location>
</feature>
<evidence type="ECO:0000259" key="2">
    <source>
        <dbReference type="Pfam" id="PF01926"/>
    </source>
</evidence>
<organism evidence="3 4">
    <name type="scientific">Aldrovandia affinis</name>
    <dbReference type="NCBI Taxonomy" id="143900"/>
    <lineage>
        <taxon>Eukaryota</taxon>
        <taxon>Metazoa</taxon>
        <taxon>Chordata</taxon>
        <taxon>Craniata</taxon>
        <taxon>Vertebrata</taxon>
        <taxon>Euteleostomi</taxon>
        <taxon>Actinopterygii</taxon>
        <taxon>Neopterygii</taxon>
        <taxon>Teleostei</taxon>
        <taxon>Notacanthiformes</taxon>
        <taxon>Halosauridae</taxon>
        <taxon>Aldrovandia</taxon>
    </lineage>
</organism>